<dbReference type="PANTHER" id="PTHR46638:SF1">
    <property type="entry name" value="CORRINOID ADENOSYLTRANSFERASE"/>
    <property type="match status" value="1"/>
</dbReference>
<dbReference type="Proteomes" id="UP000178892">
    <property type="component" value="Unassembled WGS sequence"/>
</dbReference>
<dbReference type="PANTHER" id="PTHR46638">
    <property type="entry name" value="CORRINOID ADENOSYLTRANSFERASE"/>
    <property type="match status" value="1"/>
</dbReference>
<dbReference type="SUPFAM" id="SSF52540">
    <property type="entry name" value="P-loop containing nucleoside triphosphate hydrolases"/>
    <property type="match status" value="1"/>
</dbReference>
<dbReference type="AlphaFoldDB" id="A0A1F5NVL7"/>
<dbReference type="GO" id="GO:0005524">
    <property type="term" value="F:ATP binding"/>
    <property type="evidence" value="ECO:0007669"/>
    <property type="project" value="InterPro"/>
</dbReference>
<dbReference type="GO" id="GO:0008817">
    <property type="term" value="F:corrinoid adenosyltransferase activity"/>
    <property type="evidence" value="ECO:0007669"/>
    <property type="project" value="InterPro"/>
</dbReference>
<dbReference type="InterPro" id="IPR003724">
    <property type="entry name" value="CblAdoTrfase_CobA"/>
</dbReference>
<sequence length="176" mass="19153">MTKKGLTIIYIGNGKGKTSAAAGLAVRAAGTGMKVLYAQFVKGDWPSGERKILEKLPNVAVKLLGRGFVGILGDRKPISEHIAAAKAGLKFVKVALKSKKYDLVIADEAISAVESKLLTVEDVYSMLRSKPESVHLCLTGHKWIKKLIDAADLVTEMKMIKHPYYKGILAQRGIDY</sequence>
<evidence type="ECO:0000313" key="1">
    <source>
        <dbReference type="EMBL" id="OGE81719.1"/>
    </source>
</evidence>
<accession>A0A1F5NVL7</accession>
<name>A0A1F5NVL7_9BACT</name>
<gene>
    <name evidence="1" type="ORF">A2720_02275</name>
</gene>
<reference evidence="1 2" key="1">
    <citation type="journal article" date="2016" name="Nat. Commun.">
        <title>Thousands of microbial genomes shed light on interconnected biogeochemical processes in an aquifer system.</title>
        <authorList>
            <person name="Anantharaman K."/>
            <person name="Brown C.T."/>
            <person name="Hug L.A."/>
            <person name="Sharon I."/>
            <person name="Castelle C.J."/>
            <person name="Probst A.J."/>
            <person name="Thomas B.C."/>
            <person name="Singh A."/>
            <person name="Wilkins M.J."/>
            <person name="Karaoz U."/>
            <person name="Brodie E.L."/>
            <person name="Williams K.H."/>
            <person name="Hubbard S.S."/>
            <person name="Banfield J.F."/>
        </authorList>
    </citation>
    <scope>NUCLEOTIDE SEQUENCE [LARGE SCALE GENOMIC DNA]</scope>
</reference>
<organism evidence="1 2">
    <name type="scientific">Candidatus Doudnabacteria bacterium RIFCSPHIGHO2_01_FULL_46_24</name>
    <dbReference type="NCBI Taxonomy" id="1817825"/>
    <lineage>
        <taxon>Bacteria</taxon>
        <taxon>Candidatus Doudnaibacteriota</taxon>
    </lineage>
</organism>
<protein>
    <recommendedName>
        <fullName evidence="3">Cob(I)yrinic acid a,c-diamide adenosyltransferase</fullName>
    </recommendedName>
</protein>
<dbReference type="EMBL" id="MFEL01000006">
    <property type="protein sequence ID" value="OGE81719.1"/>
    <property type="molecule type" value="Genomic_DNA"/>
</dbReference>
<dbReference type="Pfam" id="PF02572">
    <property type="entry name" value="CobA_CobO_BtuR"/>
    <property type="match status" value="1"/>
</dbReference>
<dbReference type="GO" id="GO:0009236">
    <property type="term" value="P:cobalamin biosynthetic process"/>
    <property type="evidence" value="ECO:0007669"/>
    <property type="project" value="InterPro"/>
</dbReference>
<evidence type="ECO:0008006" key="3">
    <source>
        <dbReference type="Google" id="ProtNLM"/>
    </source>
</evidence>
<dbReference type="PIRSF" id="PIRSF015617">
    <property type="entry name" value="Adensltrnsf_CobA"/>
    <property type="match status" value="1"/>
</dbReference>
<evidence type="ECO:0000313" key="2">
    <source>
        <dbReference type="Proteomes" id="UP000178892"/>
    </source>
</evidence>
<comment type="caution">
    <text evidence="1">The sequence shown here is derived from an EMBL/GenBank/DDBJ whole genome shotgun (WGS) entry which is preliminary data.</text>
</comment>
<dbReference type="STRING" id="1817825.A2720_02275"/>
<proteinExistence type="predicted"/>
<dbReference type="Gene3D" id="3.40.50.300">
    <property type="entry name" value="P-loop containing nucleotide triphosphate hydrolases"/>
    <property type="match status" value="1"/>
</dbReference>
<dbReference type="InterPro" id="IPR027417">
    <property type="entry name" value="P-loop_NTPase"/>
</dbReference>